<organism evidence="1 2">
    <name type="scientific">Rhizophagus irregularis</name>
    <dbReference type="NCBI Taxonomy" id="588596"/>
    <lineage>
        <taxon>Eukaryota</taxon>
        <taxon>Fungi</taxon>
        <taxon>Fungi incertae sedis</taxon>
        <taxon>Mucoromycota</taxon>
        <taxon>Glomeromycotina</taxon>
        <taxon>Glomeromycetes</taxon>
        <taxon>Glomerales</taxon>
        <taxon>Glomeraceae</taxon>
        <taxon>Rhizophagus</taxon>
    </lineage>
</organism>
<reference evidence="1 2" key="1">
    <citation type="submission" date="2015-10" db="EMBL/GenBank/DDBJ databases">
        <title>Genome analyses suggest a sexual origin of heterokaryosis in a supposedly ancient asexual fungus.</title>
        <authorList>
            <person name="Ropars J."/>
            <person name="Sedzielewska K."/>
            <person name="Noel J."/>
            <person name="Charron P."/>
            <person name="Farinelli L."/>
            <person name="Marton T."/>
            <person name="Kruger M."/>
            <person name="Pelin A."/>
            <person name="Brachmann A."/>
            <person name="Corradi N."/>
        </authorList>
    </citation>
    <scope>NUCLEOTIDE SEQUENCE [LARGE SCALE GENOMIC DNA]</scope>
    <source>
        <strain evidence="1 2">A4</strain>
    </source>
</reference>
<name>A0A2I1G2W0_9GLOM</name>
<dbReference type="EMBL" id="LLXI01000124">
    <property type="protein sequence ID" value="PKY40936.1"/>
    <property type="molecule type" value="Genomic_DNA"/>
</dbReference>
<keyword evidence="2" id="KW-1185">Reference proteome</keyword>
<accession>A0A2I1G2W0</accession>
<gene>
    <name evidence="1" type="ORF">RhiirA4_454412</name>
</gene>
<dbReference type="VEuPathDB" id="FungiDB:RhiirA1_541570"/>
<dbReference type="SUPFAM" id="SSF117281">
    <property type="entry name" value="Kelch motif"/>
    <property type="match status" value="1"/>
</dbReference>
<comment type="caution">
    <text evidence="1">The sequence shown here is derived from an EMBL/GenBank/DDBJ whole genome shotgun (WGS) entry which is preliminary data.</text>
</comment>
<evidence type="ECO:0000313" key="2">
    <source>
        <dbReference type="Proteomes" id="UP000234323"/>
    </source>
</evidence>
<protein>
    <recommendedName>
        <fullName evidence="3">Galactose oxidase</fullName>
    </recommendedName>
</protein>
<sequence length="173" mass="19181">MSDPLNTAVTLSKSFCVMAIFLIKSFDAFFKTGSESVFAAGHLTASTQNLKSSCVDRWSTMTARGVTLENRNSHSAILTSDEKIIIFGGNINVTPDLNQLAVLNTKVVPYEWSVPTPAPPLPLTTSSHSATLVGNYMFINFGQIRPKNDSLIQKPFFYILDVRNFTWVEKIRT</sequence>
<evidence type="ECO:0000313" key="1">
    <source>
        <dbReference type="EMBL" id="PKY40936.1"/>
    </source>
</evidence>
<dbReference type="InterPro" id="IPR015915">
    <property type="entry name" value="Kelch-typ_b-propeller"/>
</dbReference>
<dbReference type="Gene3D" id="2.120.10.80">
    <property type="entry name" value="Kelch-type beta propeller"/>
    <property type="match status" value="1"/>
</dbReference>
<evidence type="ECO:0008006" key="3">
    <source>
        <dbReference type="Google" id="ProtNLM"/>
    </source>
</evidence>
<dbReference type="Pfam" id="PF24681">
    <property type="entry name" value="Kelch_KLHDC2_KLHL20_DRC7"/>
    <property type="match status" value="1"/>
</dbReference>
<dbReference type="Proteomes" id="UP000234323">
    <property type="component" value="Unassembled WGS sequence"/>
</dbReference>
<dbReference type="AlphaFoldDB" id="A0A2I1G2W0"/>
<proteinExistence type="predicted"/>